<sequence>MRRLVTAPYKDDEGMGCGGLLATFPDKCTAVVLAVVLAEGSPTRRREFARAMDVLGVTRTRELDLPDGAAGADVLALARLPDEICAELEPEELHLPFPSLHQDHIAAYEAGMRTARLATSPGHFPRGTGRRRRWSCPTWRSAT</sequence>
<feature type="region of interest" description="Disordered" evidence="2">
    <location>
        <begin position="121"/>
        <end position="143"/>
    </location>
</feature>
<protein>
    <submittedName>
        <fullName evidence="3">Uncharacterized protein</fullName>
    </submittedName>
</protein>
<dbReference type="SUPFAM" id="SSF102588">
    <property type="entry name" value="LmbE-like"/>
    <property type="match status" value="1"/>
</dbReference>
<name>A0A3L9L793_9MICC</name>
<dbReference type="EMBL" id="RDEX01000001">
    <property type="protein sequence ID" value="RLY94853.1"/>
    <property type="molecule type" value="Genomic_DNA"/>
</dbReference>
<dbReference type="InterPro" id="IPR024078">
    <property type="entry name" value="LmbE-like_dom_sf"/>
</dbReference>
<reference evidence="3 4" key="1">
    <citation type="submission" date="2018-10" db="EMBL/GenBank/DDBJ databases">
        <title>Kocuria tytonicola, new bacteria from the preen glands of American barn owls (Tyto furcata).</title>
        <authorList>
            <person name="Braun M.S."/>
            <person name="Wang E."/>
            <person name="Zimmermann S."/>
            <person name="Boutin S."/>
            <person name="Wagner H."/>
            <person name="Wink M."/>
        </authorList>
    </citation>
    <scope>NUCLEOTIDE SEQUENCE [LARGE SCALE GENOMIC DNA]</scope>
    <source>
        <strain evidence="3 4">473</strain>
    </source>
</reference>
<dbReference type="Gene3D" id="3.40.50.10320">
    <property type="entry name" value="LmbE-like"/>
    <property type="match status" value="1"/>
</dbReference>
<dbReference type="AlphaFoldDB" id="A0A3L9L793"/>
<evidence type="ECO:0000313" key="3">
    <source>
        <dbReference type="EMBL" id="RLY94853.1"/>
    </source>
</evidence>
<dbReference type="GO" id="GO:0016137">
    <property type="term" value="P:glycoside metabolic process"/>
    <property type="evidence" value="ECO:0007669"/>
    <property type="project" value="UniProtKB-ARBA"/>
</dbReference>
<dbReference type="RefSeq" id="WP_121864573.1">
    <property type="nucleotide sequence ID" value="NZ_RDEX01000001.1"/>
</dbReference>
<dbReference type="Proteomes" id="UP000277871">
    <property type="component" value="Unassembled WGS sequence"/>
</dbReference>
<proteinExistence type="predicted"/>
<evidence type="ECO:0000256" key="1">
    <source>
        <dbReference type="ARBA" id="ARBA00022833"/>
    </source>
</evidence>
<gene>
    <name evidence="3" type="ORF">EAE32_06900</name>
</gene>
<dbReference type="InterPro" id="IPR003737">
    <property type="entry name" value="GlcNAc_PI_deacetylase-related"/>
</dbReference>
<evidence type="ECO:0000256" key="2">
    <source>
        <dbReference type="SAM" id="MobiDB-lite"/>
    </source>
</evidence>
<keyword evidence="1" id="KW-0862">Zinc</keyword>
<dbReference type="Pfam" id="PF02585">
    <property type="entry name" value="PIG-L"/>
    <property type="match status" value="1"/>
</dbReference>
<accession>A0A3L9L793</accession>
<evidence type="ECO:0000313" key="4">
    <source>
        <dbReference type="Proteomes" id="UP000277871"/>
    </source>
</evidence>
<comment type="caution">
    <text evidence="3">The sequence shown here is derived from an EMBL/GenBank/DDBJ whole genome shotgun (WGS) entry which is preliminary data.</text>
</comment>
<keyword evidence="4" id="KW-1185">Reference proteome</keyword>
<organism evidence="3 4">
    <name type="scientific">Kocuria tytonicola</name>
    <dbReference type="NCBI Taxonomy" id="2055946"/>
    <lineage>
        <taxon>Bacteria</taxon>
        <taxon>Bacillati</taxon>
        <taxon>Actinomycetota</taxon>
        <taxon>Actinomycetes</taxon>
        <taxon>Micrococcales</taxon>
        <taxon>Micrococcaceae</taxon>
        <taxon>Kocuria</taxon>
    </lineage>
</organism>